<dbReference type="Pfam" id="PF00023">
    <property type="entry name" value="Ank"/>
    <property type="match status" value="1"/>
</dbReference>
<keyword evidence="2" id="KW-0040">ANK repeat</keyword>
<dbReference type="PANTHER" id="PTHR24198">
    <property type="entry name" value="ANKYRIN REPEAT AND PROTEIN KINASE DOMAIN-CONTAINING PROTEIN"/>
    <property type="match status" value="1"/>
</dbReference>
<evidence type="ECO:0000256" key="1">
    <source>
        <dbReference type="ARBA" id="ARBA00022737"/>
    </source>
</evidence>
<comment type="caution">
    <text evidence="3">The sequence shown here is derived from an EMBL/GenBank/DDBJ whole genome shotgun (WGS) entry which is preliminary data.</text>
</comment>
<dbReference type="InterPro" id="IPR002110">
    <property type="entry name" value="Ankyrin_rpt"/>
</dbReference>
<name>A0AAD8UVZ0_9PEZI</name>
<dbReference type="RefSeq" id="XP_060406685.1">
    <property type="nucleotide sequence ID" value="XM_060559562.1"/>
</dbReference>
<keyword evidence="1" id="KW-0677">Repeat</keyword>
<evidence type="ECO:0000313" key="4">
    <source>
        <dbReference type="Proteomes" id="UP001230504"/>
    </source>
</evidence>
<dbReference type="GeneID" id="85443802"/>
<proteinExistence type="predicted"/>
<protein>
    <submittedName>
        <fullName evidence="3">Uncharacterized protein</fullName>
    </submittedName>
</protein>
<sequence>MTIIVNRLIVKRLRSKHSSIEDWHPTHFASGVGDESGVRSLLQSAKKGQHLVRIRSPTERDGTALHVAARADHLGAVRLLANPTDQLQPTRIMDSTMDTPFHVAVKSFHLDIARELCRLGGIAYQLENKREEFTISHYASSIVLSSRLAKALLELMFCSALYLRDHGPRKGQAGITNHVKNRSAAIWILCKDHENGAMEAEWRRLVALSLSNHNEVLFKFPVEIMPDIEASPCSPEGYSLFYSESIYDVFGASEGLGMLLRVTLQAAGLTKEN</sequence>
<evidence type="ECO:0000313" key="3">
    <source>
        <dbReference type="EMBL" id="KAK1561497.1"/>
    </source>
</evidence>
<organism evidence="3 4">
    <name type="scientific">Colletotrichum navitas</name>
    <dbReference type="NCBI Taxonomy" id="681940"/>
    <lineage>
        <taxon>Eukaryota</taxon>
        <taxon>Fungi</taxon>
        <taxon>Dikarya</taxon>
        <taxon>Ascomycota</taxon>
        <taxon>Pezizomycotina</taxon>
        <taxon>Sordariomycetes</taxon>
        <taxon>Hypocreomycetidae</taxon>
        <taxon>Glomerellales</taxon>
        <taxon>Glomerellaceae</taxon>
        <taxon>Colletotrichum</taxon>
        <taxon>Colletotrichum graminicola species complex</taxon>
    </lineage>
</organism>
<dbReference type="Gene3D" id="1.25.40.20">
    <property type="entry name" value="Ankyrin repeat-containing domain"/>
    <property type="match status" value="1"/>
</dbReference>
<dbReference type="Proteomes" id="UP001230504">
    <property type="component" value="Unassembled WGS sequence"/>
</dbReference>
<dbReference type="InterPro" id="IPR036770">
    <property type="entry name" value="Ankyrin_rpt-contain_sf"/>
</dbReference>
<gene>
    <name evidence="3" type="ORF">LY79DRAFT_574161</name>
</gene>
<evidence type="ECO:0000256" key="2">
    <source>
        <dbReference type="ARBA" id="ARBA00023043"/>
    </source>
</evidence>
<reference evidence="3" key="1">
    <citation type="submission" date="2021-06" db="EMBL/GenBank/DDBJ databases">
        <title>Comparative genomics, transcriptomics and evolutionary studies reveal genomic signatures of adaptation to plant cell wall in hemibiotrophic fungi.</title>
        <authorList>
            <consortium name="DOE Joint Genome Institute"/>
            <person name="Baroncelli R."/>
            <person name="Diaz J.F."/>
            <person name="Benocci T."/>
            <person name="Peng M."/>
            <person name="Battaglia E."/>
            <person name="Haridas S."/>
            <person name="Andreopoulos W."/>
            <person name="Labutti K."/>
            <person name="Pangilinan J."/>
            <person name="Floch G.L."/>
            <person name="Makela M.R."/>
            <person name="Henrissat B."/>
            <person name="Grigoriev I.V."/>
            <person name="Crouch J.A."/>
            <person name="De Vries R.P."/>
            <person name="Sukno S.A."/>
            <person name="Thon M.R."/>
        </authorList>
    </citation>
    <scope>NUCLEOTIDE SEQUENCE</scope>
    <source>
        <strain evidence="3">CBS 125086</strain>
    </source>
</reference>
<dbReference type="SUPFAM" id="SSF48403">
    <property type="entry name" value="Ankyrin repeat"/>
    <property type="match status" value="1"/>
</dbReference>
<dbReference type="PANTHER" id="PTHR24198:SF165">
    <property type="entry name" value="ANKYRIN REPEAT-CONTAINING PROTEIN-RELATED"/>
    <property type="match status" value="1"/>
</dbReference>
<dbReference type="EMBL" id="JAHLJV010000289">
    <property type="protein sequence ID" value="KAK1561497.1"/>
    <property type="molecule type" value="Genomic_DNA"/>
</dbReference>
<dbReference type="AlphaFoldDB" id="A0AAD8UVZ0"/>
<keyword evidence="4" id="KW-1185">Reference proteome</keyword>
<accession>A0AAD8UVZ0</accession>